<keyword evidence="2" id="KW-1185">Reference proteome</keyword>
<name>A0A4R1R0R8_9FIRM</name>
<dbReference type="RefSeq" id="WP_031390474.1">
    <property type="nucleotide sequence ID" value="NZ_JPNB01000001.1"/>
</dbReference>
<dbReference type="AlphaFoldDB" id="A0A4R1R0R8"/>
<comment type="caution">
    <text evidence="1">The sequence shown here is derived from an EMBL/GenBank/DDBJ whole genome shotgun (WGS) entry which is preliminary data.</text>
</comment>
<evidence type="ECO:0000313" key="1">
    <source>
        <dbReference type="EMBL" id="TCL58895.1"/>
    </source>
</evidence>
<reference evidence="1 2" key="1">
    <citation type="submission" date="2019-03" db="EMBL/GenBank/DDBJ databases">
        <title>Genomic Encyclopedia of Type Strains, Phase IV (KMG-IV): sequencing the most valuable type-strain genomes for metagenomic binning, comparative biology and taxonomic classification.</title>
        <authorList>
            <person name="Goeker M."/>
        </authorList>
    </citation>
    <scope>NUCLEOTIDE SEQUENCE [LARGE SCALE GENOMIC DNA]</scope>
    <source>
        <strain evidence="1 2">DSM 100556</strain>
    </source>
</reference>
<dbReference type="EMBL" id="SLUO01000005">
    <property type="protein sequence ID" value="TCL58895.1"/>
    <property type="molecule type" value="Genomic_DNA"/>
</dbReference>
<evidence type="ECO:0000313" key="2">
    <source>
        <dbReference type="Proteomes" id="UP000295718"/>
    </source>
</evidence>
<gene>
    <name evidence="1" type="ORF">EDD76_10565</name>
</gene>
<dbReference type="Pfam" id="PF19553">
    <property type="entry name" value="DUF6076"/>
    <property type="match status" value="1"/>
</dbReference>
<dbReference type="OrthoDB" id="2050111at2"/>
<dbReference type="Proteomes" id="UP000295718">
    <property type="component" value="Unassembled WGS sequence"/>
</dbReference>
<sequence>MALVRFTDDGYKFIDDRGILRFAEDKQHNLLFNYVSNKRLSELPELLEQYVVKKMDITTFILNNYQYTDTDSEVISEFLASIHPYYRYNKKEVFVRMIGEYLNALLIKSSYREGQTPIFDPIYDRVWYTKRFEELTNRHDVSADVYYDEYRKIVGDDGEEGFGLQPPHILNVPAKESISELKIQDMVMRILYWVLDISATGMQDLIIPQRVWLYATIFNTSSNRKEIHVTQKLSLIAPAKYDDDLEYTQQWKFIEEKKNAFSSLDSKLINFHANPSDITQKALAALDKAIECAGQIPSNEIHKEYKITDLYQLLFLEILKMIETNTIIRKCKHCDRYFIVTNLNMRYCFRVAEGEEKACNIIGSKSTFDNKLETDYPLKLYNRAYKTHYKRINNDTFTRDAFSKWKKEAKEKLDEARAGILESSEFEKWLKK</sequence>
<proteinExistence type="predicted"/>
<organism evidence="1 2">
    <name type="scientific">Kineothrix alysoides</name>
    <dbReference type="NCBI Taxonomy" id="1469948"/>
    <lineage>
        <taxon>Bacteria</taxon>
        <taxon>Bacillati</taxon>
        <taxon>Bacillota</taxon>
        <taxon>Clostridia</taxon>
        <taxon>Lachnospirales</taxon>
        <taxon>Lachnospiraceae</taxon>
        <taxon>Kineothrix</taxon>
    </lineage>
</organism>
<protein>
    <submittedName>
        <fullName evidence="1">Uncharacterized protein</fullName>
    </submittedName>
</protein>
<accession>A0A4R1R0R8</accession>
<dbReference type="InterPro" id="IPR045722">
    <property type="entry name" value="DUF6076"/>
</dbReference>